<evidence type="ECO:0000313" key="3">
    <source>
        <dbReference type="EMBL" id="VVT56495.1"/>
    </source>
</evidence>
<feature type="domain" description="BAG" evidence="2">
    <location>
        <begin position="270"/>
        <end position="356"/>
    </location>
</feature>
<evidence type="ECO:0000259" key="2">
    <source>
        <dbReference type="Pfam" id="PF02179"/>
    </source>
</evidence>
<dbReference type="AlphaFoldDB" id="A0A5E8C0U2"/>
<dbReference type="InterPro" id="IPR003103">
    <property type="entry name" value="BAG_domain"/>
</dbReference>
<feature type="compositionally biased region" description="Low complexity" evidence="1">
    <location>
        <begin position="228"/>
        <end position="246"/>
    </location>
</feature>
<proteinExistence type="predicted"/>
<keyword evidence="4" id="KW-1185">Reference proteome</keyword>
<dbReference type="GO" id="GO:0051087">
    <property type="term" value="F:protein-folding chaperone binding"/>
    <property type="evidence" value="ECO:0007669"/>
    <property type="project" value="InterPro"/>
</dbReference>
<dbReference type="Proteomes" id="UP000398389">
    <property type="component" value="Unassembled WGS sequence"/>
</dbReference>
<organism evidence="3 4">
    <name type="scientific">Magnusiomyces paraingens</name>
    <dbReference type="NCBI Taxonomy" id="2606893"/>
    <lineage>
        <taxon>Eukaryota</taxon>
        <taxon>Fungi</taxon>
        <taxon>Dikarya</taxon>
        <taxon>Ascomycota</taxon>
        <taxon>Saccharomycotina</taxon>
        <taxon>Dipodascomycetes</taxon>
        <taxon>Dipodascales</taxon>
        <taxon>Dipodascaceae</taxon>
        <taxon>Magnusiomyces</taxon>
    </lineage>
</organism>
<sequence length="361" mass="39151">MWQRISSWLGVGSLDDSSNTTSATSPSSSRSSSRSRSPAATRSHARSGSENISSTAGSFFNSMMPGHGPDSVTLQYGANQYHLKFSQDDFDSEADPNAGVTLRSLQFLVSRLLTPKIMADSSETSSTAAAVRKLYKRKDADGVVQIDSGELSVASGNSRPLDINKFTLTHSGKKLDNGTKSLKSYGVKTGDLISVHVSKPEAMSAAAAANDRARKAAGSKKGKKGKKQPAGGNVWTTNNNNSTSSTAQIPRKFPEPTKPVALKTEREKVADVVNFVEEKILPLIEKFESNTPTDKGQRLDDHRLISESILQKMLVLDGIDTSQEDDREVDEGTVPLRQVRKEAVNKMHAYLKRADDAYKTE</sequence>
<feature type="compositionally biased region" description="Basic residues" evidence="1">
    <location>
        <begin position="215"/>
        <end position="227"/>
    </location>
</feature>
<dbReference type="InterPro" id="IPR029071">
    <property type="entry name" value="Ubiquitin-like_domsf"/>
</dbReference>
<dbReference type="GeneID" id="43583919"/>
<dbReference type="OrthoDB" id="417450at2759"/>
<feature type="compositionally biased region" description="Low complexity" evidence="1">
    <location>
        <begin position="17"/>
        <end position="42"/>
    </location>
</feature>
<feature type="region of interest" description="Disordered" evidence="1">
    <location>
        <begin position="1"/>
        <end position="52"/>
    </location>
</feature>
<dbReference type="RefSeq" id="XP_031855710.1">
    <property type="nucleotide sequence ID" value="XM_031999819.1"/>
</dbReference>
<name>A0A5E8C0U2_9ASCO</name>
<reference evidence="3 4" key="1">
    <citation type="submission" date="2019-09" db="EMBL/GenBank/DDBJ databases">
        <authorList>
            <person name="Brejova B."/>
        </authorList>
    </citation>
    <scope>NUCLEOTIDE SEQUENCE [LARGE SCALE GENOMIC DNA]</scope>
</reference>
<evidence type="ECO:0000313" key="4">
    <source>
        <dbReference type="Proteomes" id="UP000398389"/>
    </source>
</evidence>
<evidence type="ECO:0000256" key="1">
    <source>
        <dbReference type="SAM" id="MobiDB-lite"/>
    </source>
</evidence>
<gene>
    <name evidence="3" type="ORF">SAPINGB_P005104</name>
</gene>
<feature type="region of interest" description="Disordered" evidence="1">
    <location>
        <begin position="205"/>
        <end position="255"/>
    </location>
</feature>
<protein>
    <recommendedName>
        <fullName evidence="2">BAG domain-containing protein</fullName>
    </recommendedName>
</protein>
<accession>A0A5E8C0U2</accession>
<dbReference type="SUPFAM" id="SSF63491">
    <property type="entry name" value="BAG domain"/>
    <property type="match status" value="1"/>
</dbReference>
<dbReference type="InterPro" id="IPR036533">
    <property type="entry name" value="BAG_dom_sf"/>
</dbReference>
<dbReference type="Pfam" id="PF02179">
    <property type="entry name" value="BAG"/>
    <property type="match status" value="1"/>
</dbReference>
<dbReference type="EMBL" id="CABVLU010000004">
    <property type="protein sequence ID" value="VVT56495.1"/>
    <property type="molecule type" value="Genomic_DNA"/>
</dbReference>
<dbReference type="SUPFAM" id="SSF54236">
    <property type="entry name" value="Ubiquitin-like"/>
    <property type="match status" value="1"/>
</dbReference>
<dbReference type="Gene3D" id="1.20.58.120">
    <property type="entry name" value="BAG domain"/>
    <property type="match status" value="1"/>
</dbReference>